<dbReference type="PANTHER" id="PTHR33281:SF19">
    <property type="entry name" value="VOLTAGE-DEPENDENT ANION CHANNEL-FORMING PROTEIN YNEE"/>
    <property type="match status" value="1"/>
</dbReference>
<proteinExistence type="inferred from homology"/>
<keyword evidence="2" id="KW-0813">Transport</keyword>
<keyword evidence="7 9" id="KW-0472">Membrane</keyword>
<evidence type="ECO:0000256" key="3">
    <source>
        <dbReference type="ARBA" id="ARBA00022475"/>
    </source>
</evidence>
<reference evidence="10 11" key="1">
    <citation type="submission" date="2018-03" db="EMBL/GenBank/DDBJ databases">
        <title>Genome sequencing of Ottowia sp.</title>
        <authorList>
            <person name="Kim S.-J."/>
            <person name="Heo J."/>
            <person name="Kwon S.-W."/>
        </authorList>
    </citation>
    <scope>NUCLEOTIDE SEQUENCE [LARGE SCALE GENOMIC DNA]</scope>
    <source>
        <strain evidence="10 11">KADR8-3</strain>
    </source>
</reference>
<keyword evidence="4 9" id="KW-0812">Transmembrane</keyword>
<evidence type="ECO:0000313" key="11">
    <source>
        <dbReference type="Proteomes" id="UP000239709"/>
    </source>
</evidence>
<comment type="similarity">
    <text evidence="8">Belongs to the anion channel-forming bestrophin (TC 1.A.46) family.</text>
</comment>
<dbReference type="PANTHER" id="PTHR33281">
    <property type="entry name" value="UPF0187 PROTEIN YNEE"/>
    <property type="match status" value="1"/>
</dbReference>
<name>A0A2S0MHZ2_9BURK</name>
<evidence type="ECO:0000256" key="6">
    <source>
        <dbReference type="ARBA" id="ARBA00023065"/>
    </source>
</evidence>
<feature type="transmembrane region" description="Helical" evidence="9">
    <location>
        <begin position="51"/>
        <end position="70"/>
    </location>
</feature>
<gene>
    <name evidence="10" type="ORF">C6570_15315</name>
</gene>
<sequence>MIVRPKLNWFALLLVVRGSVLPRIALRLLGVTLLAVVATLIHGRVLDWKVSLNFVPFSLIGLTLAIFLSFRNSTAYARYWEARTLWGSLLNASRSLAAQALTLPQHPAQPADGTSAHDFILRLCAFAQALRHQLRGTDPAADLARFLPADEVAALLAKTPVTASATTRLLLALHQWVAGHTHAGRLPPAVVPAMLRRLDHLCDALGGCQRIGNTPIPFTYTVIIHRCVYLYCVLLPFGLVDSLGWMTPVIVCFIAYTFLALEALGAELEDPFGIEPNDLALEALAHGIEASVLSMAGELPRTPEPHPVDFVLR</sequence>
<dbReference type="KEGG" id="otk:C6570_15315"/>
<feature type="transmembrane region" description="Helical" evidence="9">
    <location>
        <begin position="218"/>
        <end position="239"/>
    </location>
</feature>
<dbReference type="GO" id="GO:0005886">
    <property type="term" value="C:plasma membrane"/>
    <property type="evidence" value="ECO:0007669"/>
    <property type="project" value="UniProtKB-SubCell"/>
</dbReference>
<organism evidence="10 11">
    <name type="scientific">Ottowia oryzae</name>
    <dbReference type="NCBI Taxonomy" id="2109914"/>
    <lineage>
        <taxon>Bacteria</taxon>
        <taxon>Pseudomonadati</taxon>
        <taxon>Pseudomonadota</taxon>
        <taxon>Betaproteobacteria</taxon>
        <taxon>Burkholderiales</taxon>
        <taxon>Comamonadaceae</taxon>
        <taxon>Ottowia</taxon>
    </lineage>
</organism>
<dbReference type="Proteomes" id="UP000239709">
    <property type="component" value="Chromosome"/>
</dbReference>
<evidence type="ECO:0000256" key="9">
    <source>
        <dbReference type="SAM" id="Phobius"/>
    </source>
</evidence>
<dbReference type="OrthoDB" id="445589at2"/>
<dbReference type="EMBL" id="CP027666">
    <property type="protein sequence ID" value="AVO35437.1"/>
    <property type="molecule type" value="Genomic_DNA"/>
</dbReference>
<feature type="transmembrane region" description="Helical" evidence="9">
    <location>
        <begin position="24"/>
        <end position="45"/>
    </location>
</feature>
<evidence type="ECO:0000313" key="10">
    <source>
        <dbReference type="EMBL" id="AVO35437.1"/>
    </source>
</evidence>
<keyword evidence="6" id="KW-0406">Ion transport</keyword>
<feature type="transmembrane region" description="Helical" evidence="9">
    <location>
        <begin position="245"/>
        <end position="264"/>
    </location>
</feature>
<accession>A0A2S0MHZ2</accession>
<dbReference type="Pfam" id="PF25539">
    <property type="entry name" value="Bestrophin_2"/>
    <property type="match status" value="1"/>
</dbReference>
<evidence type="ECO:0000256" key="2">
    <source>
        <dbReference type="ARBA" id="ARBA00022448"/>
    </source>
</evidence>
<keyword evidence="5 9" id="KW-1133">Transmembrane helix</keyword>
<keyword evidence="11" id="KW-1185">Reference proteome</keyword>
<dbReference type="GO" id="GO:0005254">
    <property type="term" value="F:chloride channel activity"/>
    <property type="evidence" value="ECO:0007669"/>
    <property type="project" value="InterPro"/>
</dbReference>
<keyword evidence="3" id="KW-1003">Cell membrane</keyword>
<comment type="subcellular location">
    <subcellularLocation>
        <location evidence="1">Cell membrane</location>
        <topology evidence="1">Multi-pass membrane protein</topology>
    </subcellularLocation>
</comment>
<dbReference type="InterPro" id="IPR044669">
    <property type="entry name" value="YneE/VCCN1/2-like"/>
</dbReference>
<evidence type="ECO:0000256" key="1">
    <source>
        <dbReference type="ARBA" id="ARBA00004651"/>
    </source>
</evidence>
<evidence type="ECO:0000256" key="5">
    <source>
        <dbReference type="ARBA" id="ARBA00022989"/>
    </source>
</evidence>
<evidence type="ECO:0000256" key="7">
    <source>
        <dbReference type="ARBA" id="ARBA00023136"/>
    </source>
</evidence>
<evidence type="ECO:0000256" key="4">
    <source>
        <dbReference type="ARBA" id="ARBA00022692"/>
    </source>
</evidence>
<dbReference type="AlphaFoldDB" id="A0A2S0MHZ2"/>
<evidence type="ECO:0000256" key="8">
    <source>
        <dbReference type="ARBA" id="ARBA00034708"/>
    </source>
</evidence>
<protein>
    <recommendedName>
        <fullName evidence="12">Bestrophin</fullName>
    </recommendedName>
</protein>
<dbReference type="RefSeq" id="WP_106703985.1">
    <property type="nucleotide sequence ID" value="NZ_CP027666.1"/>
</dbReference>
<evidence type="ECO:0008006" key="12">
    <source>
        <dbReference type="Google" id="ProtNLM"/>
    </source>
</evidence>